<dbReference type="EMBL" id="CP014869">
    <property type="protein sequence ID" value="AMT92974.1"/>
    <property type="molecule type" value="Genomic_DNA"/>
</dbReference>
<keyword evidence="1" id="KW-1133">Transmembrane helix</keyword>
<reference evidence="3" key="1">
    <citation type="submission" date="2016-03" db="EMBL/GenBank/DDBJ databases">
        <authorList>
            <person name="Ploux O."/>
        </authorList>
    </citation>
    <scope>NUCLEOTIDE SEQUENCE [LARGE SCALE GENOMIC DNA]</scope>
    <source>
        <strain evidence="3">BS258</strain>
    </source>
</reference>
<organism evidence="2 3">
    <name type="scientific">Brevibacterium linens</name>
    <dbReference type="NCBI Taxonomy" id="1703"/>
    <lineage>
        <taxon>Bacteria</taxon>
        <taxon>Bacillati</taxon>
        <taxon>Actinomycetota</taxon>
        <taxon>Actinomycetes</taxon>
        <taxon>Micrococcales</taxon>
        <taxon>Brevibacteriaceae</taxon>
        <taxon>Brevibacterium</taxon>
    </lineage>
</organism>
<evidence type="ECO:0000313" key="3">
    <source>
        <dbReference type="Proteomes" id="UP000075950"/>
    </source>
</evidence>
<feature type="transmembrane region" description="Helical" evidence="1">
    <location>
        <begin position="98"/>
        <end position="120"/>
    </location>
</feature>
<protein>
    <submittedName>
        <fullName evidence="2">Uncharacterized protein</fullName>
    </submittedName>
</protein>
<dbReference type="Proteomes" id="UP000075950">
    <property type="component" value="Chromosome"/>
</dbReference>
<keyword evidence="1" id="KW-0472">Membrane</keyword>
<evidence type="ECO:0000256" key="1">
    <source>
        <dbReference type="SAM" id="Phobius"/>
    </source>
</evidence>
<gene>
    <name evidence="2" type="ORF">A2T55_03535</name>
</gene>
<feature type="transmembrane region" description="Helical" evidence="1">
    <location>
        <begin position="65"/>
        <end position="86"/>
    </location>
</feature>
<feature type="transmembrane region" description="Helical" evidence="1">
    <location>
        <begin position="127"/>
        <end position="147"/>
    </location>
</feature>
<keyword evidence="1" id="KW-0812">Transmembrane</keyword>
<dbReference type="AlphaFoldDB" id="A0A142NJM9"/>
<accession>A0A142NJM9</accession>
<sequence length="195" mass="20391">MFWAALVVGGLPAIVLAPLLSAGQQNSLVLYSVGTIVGGCLRLILGAIAILLVKNTTWVRRIVGAAIFVLGCLALLVLSPLMSMVVSMSEAGPADSMLAMAIVQGAVSSVYLSALFCGWNIARNRRWWILVIAVAIAVVLNIFNTVVNQMLAAHLAGGVAVTVVFQAIWLVVVFGVLGLCHLLGRVRSGTVPVTS</sequence>
<dbReference type="KEGG" id="bly:A2T55_03535"/>
<evidence type="ECO:0000313" key="2">
    <source>
        <dbReference type="EMBL" id="AMT92974.1"/>
    </source>
</evidence>
<feature type="transmembrane region" description="Helical" evidence="1">
    <location>
        <begin position="153"/>
        <end position="179"/>
    </location>
</feature>
<name>A0A142NJM9_BRELN</name>
<feature type="transmembrane region" description="Helical" evidence="1">
    <location>
        <begin position="31"/>
        <end position="53"/>
    </location>
</feature>
<proteinExistence type="predicted"/>